<sequence length="262" mass="27754">MGKRAQGEAEAENAERWLLTYADMITLLLALFVVLFAMSSISQKKFDEFKTGLLQTFSQMQLQSALKGGSGLLEHRSLITHPGVTPGPPQISIPETGSGTPASTSAQQSSQIAAKIMAALNQANLASDVQVAVEKRGVVVRLLSDKVFFNTDSASLGPVGSEVVNVIGKVVKPLPNDIDVEGYTDSAPIYGGPFSSNFELSAVRAVTVLEQLMRTDGVSAARLSATGFGATHPIVPNSTPANMALNRRVDVVILNSQTTNRL</sequence>
<evidence type="ECO:0000256" key="5">
    <source>
        <dbReference type="ARBA" id="ARBA00022989"/>
    </source>
</evidence>
<evidence type="ECO:0000256" key="9">
    <source>
        <dbReference type="SAM" id="Phobius"/>
    </source>
</evidence>
<name>A0ABV3XZY6_9ACTN</name>
<comment type="subcellular location">
    <subcellularLocation>
        <location evidence="1">Cell membrane</location>
        <topology evidence="1">Single-pass membrane protein</topology>
    </subcellularLocation>
</comment>
<evidence type="ECO:0000256" key="3">
    <source>
        <dbReference type="ARBA" id="ARBA00022475"/>
    </source>
</evidence>
<evidence type="ECO:0000256" key="6">
    <source>
        <dbReference type="ARBA" id="ARBA00023136"/>
    </source>
</evidence>
<accession>A0ABV3XZY6</accession>
<gene>
    <name evidence="11" type="ORF">AB6A68_03320</name>
</gene>
<keyword evidence="4 9" id="KW-0812">Transmembrane</keyword>
<keyword evidence="6 7" id="KW-0472">Membrane</keyword>
<keyword evidence="11" id="KW-0966">Cell projection</keyword>
<protein>
    <submittedName>
        <fullName evidence="11">Flagellar motor protein MotB</fullName>
    </submittedName>
</protein>
<keyword evidence="5 9" id="KW-1133">Transmembrane helix</keyword>
<evidence type="ECO:0000256" key="8">
    <source>
        <dbReference type="SAM" id="MobiDB-lite"/>
    </source>
</evidence>
<dbReference type="InterPro" id="IPR036737">
    <property type="entry name" value="OmpA-like_sf"/>
</dbReference>
<proteinExistence type="inferred from homology"/>
<feature type="domain" description="OmpA-like" evidence="10">
    <location>
        <begin position="136"/>
        <end position="257"/>
    </location>
</feature>
<dbReference type="InterPro" id="IPR050330">
    <property type="entry name" value="Bact_OuterMem_StrucFunc"/>
</dbReference>
<comment type="caution">
    <text evidence="11">The sequence shown here is derived from an EMBL/GenBank/DDBJ whole genome shotgun (WGS) entry which is preliminary data.</text>
</comment>
<dbReference type="PROSITE" id="PS51123">
    <property type="entry name" value="OMPA_2"/>
    <property type="match status" value="1"/>
</dbReference>
<evidence type="ECO:0000256" key="1">
    <source>
        <dbReference type="ARBA" id="ARBA00004162"/>
    </source>
</evidence>
<keyword evidence="12" id="KW-1185">Reference proteome</keyword>
<organism evidence="11 12">
    <name type="scientific">Ferrimicrobium acidiphilum</name>
    <dbReference type="NCBI Taxonomy" id="121039"/>
    <lineage>
        <taxon>Bacteria</taxon>
        <taxon>Bacillati</taxon>
        <taxon>Actinomycetota</taxon>
        <taxon>Acidimicrobiia</taxon>
        <taxon>Acidimicrobiales</taxon>
        <taxon>Acidimicrobiaceae</taxon>
        <taxon>Ferrimicrobium</taxon>
    </lineage>
</organism>
<dbReference type="RefSeq" id="WP_298386588.1">
    <property type="nucleotide sequence ID" value="NZ_JBFSHR010000007.1"/>
</dbReference>
<dbReference type="PANTHER" id="PTHR30329:SF21">
    <property type="entry name" value="LIPOPROTEIN YIAD-RELATED"/>
    <property type="match status" value="1"/>
</dbReference>
<keyword evidence="3" id="KW-1003">Cell membrane</keyword>
<feature type="region of interest" description="Disordered" evidence="8">
    <location>
        <begin position="82"/>
        <end position="105"/>
    </location>
</feature>
<evidence type="ECO:0000313" key="12">
    <source>
        <dbReference type="Proteomes" id="UP001560267"/>
    </source>
</evidence>
<dbReference type="InterPro" id="IPR025713">
    <property type="entry name" value="MotB-like_N_dom"/>
</dbReference>
<dbReference type="PANTHER" id="PTHR30329">
    <property type="entry name" value="STATOR ELEMENT OF FLAGELLAR MOTOR COMPLEX"/>
    <property type="match status" value="1"/>
</dbReference>
<dbReference type="Pfam" id="PF00691">
    <property type="entry name" value="OmpA"/>
    <property type="match status" value="1"/>
</dbReference>
<comment type="similarity">
    <text evidence="2">Belongs to the MotB family.</text>
</comment>
<feature type="transmembrane region" description="Helical" evidence="9">
    <location>
        <begin position="18"/>
        <end position="38"/>
    </location>
</feature>
<dbReference type="InterPro" id="IPR006665">
    <property type="entry name" value="OmpA-like"/>
</dbReference>
<dbReference type="Gene3D" id="3.30.1330.60">
    <property type="entry name" value="OmpA-like domain"/>
    <property type="match status" value="1"/>
</dbReference>
<dbReference type="CDD" id="cd07185">
    <property type="entry name" value="OmpA_C-like"/>
    <property type="match status" value="1"/>
</dbReference>
<evidence type="ECO:0000313" key="11">
    <source>
        <dbReference type="EMBL" id="MEX6428866.1"/>
    </source>
</evidence>
<evidence type="ECO:0000256" key="2">
    <source>
        <dbReference type="ARBA" id="ARBA00008914"/>
    </source>
</evidence>
<dbReference type="Proteomes" id="UP001560267">
    <property type="component" value="Unassembled WGS sequence"/>
</dbReference>
<keyword evidence="11" id="KW-0282">Flagellum</keyword>
<evidence type="ECO:0000259" key="10">
    <source>
        <dbReference type="PROSITE" id="PS51123"/>
    </source>
</evidence>
<evidence type="ECO:0000256" key="7">
    <source>
        <dbReference type="PROSITE-ProRule" id="PRU00473"/>
    </source>
</evidence>
<dbReference type="Pfam" id="PF13677">
    <property type="entry name" value="MotB_plug"/>
    <property type="match status" value="1"/>
</dbReference>
<dbReference type="SUPFAM" id="SSF103088">
    <property type="entry name" value="OmpA-like"/>
    <property type="match status" value="1"/>
</dbReference>
<keyword evidence="11" id="KW-0969">Cilium</keyword>
<evidence type="ECO:0000256" key="4">
    <source>
        <dbReference type="ARBA" id="ARBA00022692"/>
    </source>
</evidence>
<reference evidence="11 12" key="1">
    <citation type="submission" date="2024-07" db="EMBL/GenBank/DDBJ databases">
        <title>Draft Genome Sequence of Ferrimicrobium acidiphilum Strain YE2023, Isolated from a Pulp of Bioleach Reactor.</title>
        <authorList>
            <person name="Elkina Y.A."/>
            <person name="Bulaeva A.G."/>
            <person name="Beletsky A.V."/>
            <person name="Mardanov A.V."/>
        </authorList>
    </citation>
    <scope>NUCLEOTIDE SEQUENCE [LARGE SCALE GENOMIC DNA]</scope>
    <source>
        <strain evidence="11 12">YE2023</strain>
    </source>
</reference>
<dbReference type="EMBL" id="JBFSHR010000007">
    <property type="protein sequence ID" value="MEX6428866.1"/>
    <property type="molecule type" value="Genomic_DNA"/>
</dbReference>